<sequence>MSWILIVSNRKVANLMYNIYNIMTQKVLSNSLKKLCLCQSMNINLLINYSSQNPADQSVGFGSSSLGAGVGHKTDMGDVVVFLVCSWLDKLLERDLFCRQTFFPGAS</sequence>
<evidence type="ECO:0000313" key="2">
    <source>
        <dbReference type="Proteomes" id="UP000694892"/>
    </source>
</evidence>
<protein>
    <submittedName>
        <fullName evidence="1">Uncharacterized protein</fullName>
    </submittedName>
</protein>
<accession>A0A974CTY2</accession>
<proteinExistence type="predicted"/>
<gene>
    <name evidence="1" type="ORF">XELAEV_18029678mg</name>
</gene>
<evidence type="ECO:0000313" key="1">
    <source>
        <dbReference type="EMBL" id="OCT78591.1"/>
    </source>
</evidence>
<dbReference type="AlphaFoldDB" id="A0A974CTY2"/>
<name>A0A974CTY2_XENLA</name>
<dbReference type="Proteomes" id="UP000694892">
    <property type="component" value="Chromosome 5S"/>
</dbReference>
<reference evidence="2" key="1">
    <citation type="journal article" date="2016" name="Nature">
        <title>Genome evolution in the allotetraploid frog Xenopus laevis.</title>
        <authorList>
            <person name="Session A.M."/>
            <person name="Uno Y."/>
            <person name="Kwon T."/>
            <person name="Chapman J.A."/>
            <person name="Toyoda A."/>
            <person name="Takahashi S."/>
            <person name="Fukui A."/>
            <person name="Hikosaka A."/>
            <person name="Suzuki A."/>
            <person name="Kondo M."/>
            <person name="van Heeringen S.J."/>
            <person name="Quigley I."/>
            <person name="Heinz S."/>
            <person name="Ogino H."/>
            <person name="Ochi H."/>
            <person name="Hellsten U."/>
            <person name="Lyons J.B."/>
            <person name="Simakov O."/>
            <person name="Putnam N."/>
            <person name="Stites J."/>
            <person name="Kuroki Y."/>
            <person name="Tanaka T."/>
            <person name="Michiue T."/>
            <person name="Watanabe M."/>
            <person name="Bogdanovic O."/>
            <person name="Lister R."/>
            <person name="Georgiou G."/>
            <person name="Paranjpe S.S."/>
            <person name="van Kruijsbergen I."/>
            <person name="Shu S."/>
            <person name="Carlson J."/>
            <person name="Kinoshita T."/>
            <person name="Ohta Y."/>
            <person name="Mawaribuchi S."/>
            <person name="Jenkins J."/>
            <person name="Grimwood J."/>
            <person name="Schmutz J."/>
            <person name="Mitros T."/>
            <person name="Mozaffari S.V."/>
            <person name="Suzuki Y."/>
            <person name="Haramoto Y."/>
            <person name="Yamamoto T.S."/>
            <person name="Takagi C."/>
            <person name="Heald R."/>
            <person name="Miller K."/>
            <person name="Haudenschild C."/>
            <person name="Kitzman J."/>
            <person name="Nakayama T."/>
            <person name="Izutsu Y."/>
            <person name="Robert J."/>
            <person name="Fortriede J."/>
            <person name="Burns K."/>
            <person name="Lotay V."/>
            <person name="Karimi K."/>
            <person name="Yasuoka Y."/>
            <person name="Dichmann D.S."/>
            <person name="Flajnik M.F."/>
            <person name="Houston D.W."/>
            <person name="Shendure J."/>
            <person name="DuPasquier L."/>
            <person name="Vize P.D."/>
            <person name="Zorn A.M."/>
            <person name="Ito M."/>
            <person name="Marcotte E.M."/>
            <person name="Wallingford J.B."/>
            <person name="Ito Y."/>
            <person name="Asashima M."/>
            <person name="Ueno N."/>
            <person name="Matsuda Y."/>
            <person name="Veenstra G.J."/>
            <person name="Fujiyama A."/>
            <person name="Harland R.M."/>
            <person name="Taira M."/>
            <person name="Rokhsar D.S."/>
        </authorList>
    </citation>
    <scope>NUCLEOTIDE SEQUENCE [LARGE SCALE GENOMIC DNA]</scope>
    <source>
        <strain evidence="2">J</strain>
    </source>
</reference>
<dbReference type="EMBL" id="CM004475">
    <property type="protein sequence ID" value="OCT78591.1"/>
    <property type="molecule type" value="Genomic_DNA"/>
</dbReference>
<organism evidence="1 2">
    <name type="scientific">Xenopus laevis</name>
    <name type="common">African clawed frog</name>
    <dbReference type="NCBI Taxonomy" id="8355"/>
    <lineage>
        <taxon>Eukaryota</taxon>
        <taxon>Metazoa</taxon>
        <taxon>Chordata</taxon>
        <taxon>Craniata</taxon>
        <taxon>Vertebrata</taxon>
        <taxon>Euteleostomi</taxon>
        <taxon>Amphibia</taxon>
        <taxon>Batrachia</taxon>
        <taxon>Anura</taxon>
        <taxon>Pipoidea</taxon>
        <taxon>Pipidae</taxon>
        <taxon>Xenopodinae</taxon>
        <taxon>Xenopus</taxon>
        <taxon>Xenopus</taxon>
    </lineage>
</organism>